<dbReference type="InterPro" id="IPR004173">
    <property type="entry name" value="3H_domain"/>
</dbReference>
<dbReference type="Proteomes" id="UP000254956">
    <property type="component" value="Unassembled WGS sequence"/>
</dbReference>
<feature type="domain" description="3H" evidence="2">
    <location>
        <begin position="74"/>
        <end position="169"/>
    </location>
</feature>
<evidence type="ECO:0000313" key="5">
    <source>
        <dbReference type="EMBL" id="SUJ29705.1"/>
    </source>
</evidence>
<dbReference type="PANTHER" id="PTHR40068">
    <property type="entry name" value="TRANSCRIPTION REPRESSOR NIAR-RELATED"/>
    <property type="match status" value="1"/>
</dbReference>
<feature type="binding site" evidence="1">
    <location>
        <position position="145"/>
    </location>
    <ligand>
        <name>Ni(2+)</name>
        <dbReference type="ChEBI" id="CHEBI:49786"/>
    </ligand>
</feature>
<feature type="binding site" evidence="1">
    <location>
        <position position="86"/>
    </location>
    <ligand>
        <name>Ni(2+)</name>
        <dbReference type="ChEBI" id="CHEBI:49786"/>
    </ligand>
</feature>
<dbReference type="InterPro" id="IPR036388">
    <property type="entry name" value="WH-like_DNA-bd_sf"/>
</dbReference>
<dbReference type="GeneID" id="97288870"/>
<evidence type="ECO:0000313" key="6">
    <source>
        <dbReference type="Proteomes" id="UP000254956"/>
    </source>
</evidence>
<reference evidence="5 6" key="1">
    <citation type="submission" date="2018-06" db="EMBL/GenBank/DDBJ databases">
        <authorList>
            <consortium name="Pathogen Informatics"/>
            <person name="Doyle S."/>
        </authorList>
    </citation>
    <scope>NUCLEOTIDE SEQUENCE [LARGE SCALE GENOMIC DNA]</scope>
    <source>
        <strain evidence="5 6">NCTC12413</strain>
    </source>
</reference>
<keyword evidence="1" id="KW-0479">Metal-binding</keyword>
<protein>
    <submittedName>
        <fullName evidence="5">Probable transcription repressor NiaR</fullName>
    </submittedName>
    <submittedName>
        <fullName evidence="4">Transcriptional regulator</fullName>
    </submittedName>
</protein>
<dbReference type="SUPFAM" id="SSF46785">
    <property type="entry name" value="Winged helix' DNA-binding domain"/>
    <property type="match status" value="1"/>
</dbReference>
<dbReference type="Pfam" id="PF08279">
    <property type="entry name" value="HTH_11"/>
    <property type="match status" value="1"/>
</dbReference>
<evidence type="ECO:0000256" key="1">
    <source>
        <dbReference type="PIRSR" id="PIRSR037847-1"/>
    </source>
</evidence>
<dbReference type="EMBL" id="BKAV01000002">
    <property type="protein sequence ID" value="GEP99284.1"/>
    <property type="molecule type" value="Genomic_DNA"/>
</dbReference>
<name>A0A380CV34_9STAP</name>
<feature type="binding site" evidence="1">
    <location>
        <position position="78"/>
    </location>
    <ligand>
        <name>Ni(2+)</name>
        <dbReference type="ChEBI" id="CHEBI:49786"/>
    </ligand>
</feature>
<evidence type="ECO:0000259" key="3">
    <source>
        <dbReference type="Pfam" id="PF08279"/>
    </source>
</evidence>
<dbReference type="Gene3D" id="1.10.10.10">
    <property type="entry name" value="Winged helix-like DNA-binding domain superfamily/Winged helix DNA-binding domain"/>
    <property type="match status" value="1"/>
</dbReference>
<sequence length="172" mass="19430">MDTPNKRRAQILHLLESATTPLSGKQLSEHFAVSRQIIVKDISVLKSQDYTIHATSKGYILNQEPQGKSFKRVIACQHTRDRMAQELQIILDNGAMIDDVAIDHPVYGTIKAKLMIETNEDLQQFLTQMTKYQGQMLANLTQGVHLHTISAHTEKILDNAITDLKQHAFIVD</sequence>
<keyword evidence="7" id="KW-1185">Reference proteome</keyword>
<dbReference type="InterPro" id="IPR036390">
    <property type="entry name" value="WH_DNA-bd_sf"/>
</dbReference>
<dbReference type="PANTHER" id="PTHR40068:SF1">
    <property type="entry name" value="TRANSCRIPTION REPRESSOR NIAR-RELATED"/>
    <property type="match status" value="1"/>
</dbReference>
<dbReference type="Gene3D" id="3.30.1340.20">
    <property type="entry name" value="3H domain"/>
    <property type="match status" value="1"/>
</dbReference>
<dbReference type="GO" id="GO:0046872">
    <property type="term" value="F:metal ion binding"/>
    <property type="evidence" value="ECO:0007669"/>
    <property type="project" value="UniProtKB-KW"/>
</dbReference>
<dbReference type="AlphaFoldDB" id="A0A380CV34"/>
<evidence type="ECO:0000313" key="4">
    <source>
        <dbReference type="EMBL" id="GEP99284.1"/>
    </source>
</evidence>
<dbReference type="InterPro" id="IPR026043">
    <property type="entry name" value="NadR"/>
</dbReference>
<dbReference type="RefSeq" id="WP_002509613.1">
    <property type="nucleotide sequence ID" value="NZ_AP019698.1"/>
</dbReference>
<dbReference type="STRING" id="1212545.SARL_04336"/>
<feature type="binding site" evidence="1">
    <location>
        <position position="147"/>
    </location>
    <ligand>
        <name>Ni(2+)</name>
        <dbReference type="ChEBI" id="CHEBI:49786"/>
    </ligand>
</feature>
<accession>A0A380CV34</accession>
<dbReference type="Proteomes" id="UP000321598">
    <property type="component" value="Unassembled WGS sequence"/>
</dbReference>
<proteinExistence type="predicted"/>
<gene>
    <name evidence="5" type="primary">niaR</name>
    <name evidence="5" type="ORF">NCTC12413_02577</name>
    <name evidence="4" type="ORF">SAR03_03220</name>
</gene>
<dbReference type="Pfam" id="PF02829">
    <property type="entry name" value="3H"/>
    <property type="match status" value="1"/>
</dbReference>
<dbReference type="InterPro" id="IPR013196">
    <property type="entry name" value="HTH_11"/>
</dbReference>
<dbReference type="OrthoDB" id="9792661at2"/>
<keyword evidence="1" id="KW-0533">Nickel</keyword>
<dbReference type="InterPro" id="IPR035922">
    <property type="entry name" value="3H_dom_sf"/>
</dbReference>
<evidence type="ECO:0000259" key="2">
    <source>
        <dbReference type="Pfam" id="PF02829"/>
    </source>
</evidence>
<evidence type="ECO:0000313" key="7">
    <source>
        <dbReference type="Proteomes" id="UP000321598"/>
    </source>
</evidence>
<feature type="domain" description="Helix-turn-helix type 11" evidence="3">
    <location>
        <begin position="7"/>
        <end position="60"/>
    </location>
</feature>
<reference evidence="4 7" key="2">
    <citation type="submission" date="2019-07" db="EMBL/GenBank/DDBJ databases">
        <title>Whole genome shotgun sequence of Staphylococcus arlettae NBRC 109765.</title>
        <authorList>
            <person name="Hosoyama A."/>
            <person name="Uohara A."/>
            <person name="Ohji S."/>
            <person name="Ichikawa N."/>
        </authorList>
    </citation>
    <scope>NUCLEOTIDE SEQUENCE [LARGE SCALE GENOMIC DNA]</scope>
    <source>
        <strain evidence="4 7">NBRC 109765</strain>
    </source>
</reference>
<dbReference type="SUPFAM" id="SSF75500">
    <property type="entry name" value="Putative transcriptional regulator TM1602, C-terminal domain"/>
    <property type="match status" value="1"/>
</dbReference>
<dbReference type="EMBL" id="UGZE01000001">
    <property type="protein sequence ID" value="SUJ29705.1"/>
    <property type="molecule type" value="Genomic_DNA"/>
</dbReference>
<dbReference type="PIRSF" id="PIRSF037847">
    <property type="entry name" value="NiaR"/>
    <property type="match status" value="1"/>
</dbReference>
<organism evidence="5 6">
    <name type="scientific">Staphylococcus arlettae</name>
    <dbReference type="NCBI Taxonomy" id="29378"/>
    <lineage>
        <taxon>Bacteria</taxon>
        <taxon>Bacillati</taxon>
        <taxon>Bacillota</taxon>
        <taxon>Bacilli</taxon>
        <taxon>Bacillales</taxon>
        <taxon>Staphylococcaceae</taxon>
        <taxon>Staphylococcus</taxon>
    </lineage>
</organism>